<gene>
    <name evidence="1" type="ORF">ALECFALPRED_007414</name>
</gene>
<sequence>MLYVQDTISTRSWEPIFDVRTRPEWVQDTVFLLMRQLKALRTMPAALPSIDTLALPEYRHLRVKFGDMNGLCDAIEYVFRQYGPLGVVYGGPDDRGTLWIKFYKMWADHLNREPPLQFIIYIDSRRPSIFATQESSRAWSSVFPVIGALPPLCKLA</sequence>
<protein>
    <submittedName>
        <fullName evidence="1">Uncharacterized protein</fullName>
    </submittedName>
</protein>
<dbReference type="Proteomes" id="UP000664203">
    <property type="component" value="Unassembled WGS sequence"/>
</dbReference>
<dbReference type="AlphaFoldDB" id="A0A8H3EWK1"/>
<evidence type="ECO:0000313" key="2">
    <source>
        <dbReference type="Proteomes" id="UP000664203"/>
    </source>
</evidence>
<reference evidence="1" key="1">
    <citation type="submission" date="2021-03" db="EMBL/GenBank/DDBJ databases">
        <authorList>
            <person name="Tagirdzhanova G."/>
        </authorList>
    </citation>
    <scope>NUCLEOTIDE SEQUENCE</scope>
</reference>
<evidence type="ECO:0000313" key="1">
    <source>
        <dbReference type="EMBL" id="CAF9911623.1"/>
    </source>
</evidence>
<dbReference type="EMBL" id="CAJPDR010000049">
    <property type="protein sequence ID" value="CAF9911623.1"/>
    <property type="molecule type" value="Genomic_DNA"/>
</dbReference>
<name>A0A8H3EWK1_9LECA</name>
<proteinExistence type="predicted"/>
<organism evidence="1 2">
    <name type="scientific">Alectoria fallacina</name>
    <dbReference type="NCBI Taxonomy" id="1903189"/>
    <lineage>
        <taxon>Eukaryota</taxon>
        <taxon>Fungi</taxon>
        <taxon>Dikarya</taxon>
        <taxon>Ascomycota</taxon>
        <taxon>Pezizomycotina</taxon>
        <taxon>Lecanoromycetes</taxon>
        <taxon>OSLEUM clade</taxon>
        <taxon>Lecanoromycetidae</taxon>
        <taxon>Lecanorales</taxon>
        <taxon>Lecanorineae</taxon>
        <taxon>Parmeliaceae</taxon>
        <taxon>Alectoria</taxon>
    </lineage>
</organism>
<dbReference type="OrthoDB" id="5278604at2759"/>
<accession>A0A8H3EWK1</accession>
<keyword evidence="2" id="KW-1185">Reference proteome</keyword>
<comment type="caution">
    <text evidence="1">The sequence shown here is derived from an EMBL/GenBank/DDBJ whole genome shotgun (WGS) entry which is preliminary data.</text>
</comment>